<keyword evidence="1" id="KW-1133">Transmembrane helix</keyword>
<keyword evidence="1" id="KW-0812">Transmembrane</keyword>
<feature type="transmembrane region" description="Helical" evidence="1">
    <location>
        <begin position="6"/>
        <end position="27"/>
    </location>
</feature>
<dbReference type="RefSeq" id="WP_348029053.1">
    <property type="nucleotide sequence ID" value="NZ_CP129113.1"/>
</dbReference>
<evidence type="ECO:0000256" key="1">
    <source>
        <dbReference type="SAM" id="Phobius"/>
    </source>
</evidence>
<dbReference type="Proteomes" id="UP001180087">
    <property type="component" value="Chromosome"/>
</dbReference>
<evidence type="ECO:0000313" key="3">
    <source>
        <dbReference type="Proteomes" id="UP001180087"/>
    </source>
</evidence>
<keyword evidence="1" id="KW-0472">Membrane</keyword>
<gene>
    <name evidence="2" type="ORF">QR721_03270</name>
</gene>
<name>A0ABY9KX98_9BACI</name>
<organism evidence="2 3">
    <name type="scientific">Aciduricibacillus chroicocephali</name>
    <dbReference type="NCBI Taxonomy" id="3054939"/>
    <lineage>
        <taxon>Bacteria</taxon>
        <taxon>Bacillati</taxon>
        <taxon>Bacillota</taxon>
        <taxon>Bacilli</taxon>
        <taxon>Bacillales</taxon>
        <taxon>Bacillaceae</taxon>
        <taxon>Aciduricibacillus</taxon>
    </lineage>
</organism>
<accession>A0ABY9KX98</accession>
<keyword evidence="3" id="KW-1185">Reference proteome</keyword>
<dbReference type="Pfam" id="PF06103">
    <property type="entry name" value="DUF948"/>
    <property type="match status" value="1"/>
</dbReference>
<protein>
    <submittedName>
        <fullName evidence="2">DUF948 domain-containing protein</fullName>
    </submittedName>
</protein>
<sequence>MSLTGLGVLIIGIAFAIFAVSLGRTMLKTAALLKSSDVIVEKTPKQIYGIMDESSYSMRYGNDALADLNTKMHALTPLFYAIGDLGKSSESGALWVQRQAEKLNRESDKLDGETESKIGNNAYGSIALAMFLMKKRKELQRVKKGLR</sequence>
<proteinExistence type="predicted"/>
<dbReference type="InterPro" id="IPR009293">
    <property type="entry name" value="UPF0478"/>
</dbReference>
<evidence type="ECO:0000313" key="2">
    <source>
        <dbReference type="EMBL" id="WLV25265.1"/>
    </source>
</evidence>
<dbReference type="EMBL" id="CP129113">
    <property type="protein sequence ID" value="WLV25265.1"/>
    <property type="molecule type" value="Genomic_DNA"/>
</dbReference>
<reference evidence="2" key="1">
    <citation type="submission" date="2023-06" db="EMBL/GenBank/DDBJ databases">
        <title>A Treasure from Seagulls: Isolation and Description of Aciduricobacillus qingdaonensis gen. nov., sp. nov., a Rare Obligately Uric Acid-utilizing Member in the Family Bacillaceae.</title>
        <authorList>
            <person name="Liu W."/>
            <person name="Wang B."/>
        </authorList>
    </citation>
    <scope>NUCLEOTIDE SEQUENCE</scope>
    <source>
        <strain evidence="2">44XB</strain>
    </source>
</reference>